<evidence type="ECO:0000313" key="2">
    <source>
        <dbReference type="EMBL" id="KAJ4445735.1"/>
    </source>
</evidence>
<feature type="region of interest" description="Disordered" evidence="1">
    <location>
        <begin position="50"/>
        <end position="70"/>
    </location>
</feature>
<dbReference type="EMBL" id="JAJSOF020000009">
    <property type="protein sequence ID" value="KAJ4445735.1"/>
    <property type="molecule type" value="Genomic_DNA"/>
</dbReference>
<evidence type="ECO:0000256" key="1">
    <source>
        <dbReference type="SAM" id="MobiDB-lite"/>
    </source>
</evidence>
<gene>
    <name evidence="2" type="ORF">ANN_12420</name>
</gene>
<dbReference type="Proteomes" id="UP001148838">
    <property type="component" value="Unassembled WGS sequence"/>
</dbReference>
<reference evidence="2 3" key="1">
    <citation type="journal article" date="2022" name="Allergy">
        <title>Genome assembly and annotation of Periplaneta americana reveal a comprehensive cockroach allergen profile.</title>
        <authorList>
            <person name="Wang L."/>
            <person name="Xiong Q."/>
            <person name="Saelim N."/>
            <person name="Wang L."/>
            <person name="Nong W."/>
            <person name="Wan A.T."/>
            <person name="Shi M."/>
            <person name="Liu X."/>
            <person name="Cao Q."/>
            <person name="Hui J.H.L."/>
            <person name="Sookrung N."/>
            <person name="Leung T.F."/>
            <person name="Tungtrongchitr A."/>
            <person name="Tsui S.K.W."/>
        </authorList>
    </citation>
    <scope>NUCLEOTIDE SEQUENCE [LARGE SCALE GENOMIC DNA]</scope>
    <source>
        <strain evidence="2">PWHHKU_190912</strain>
    </source>
</reference>
<sequence length="458" mass="50799">MKEIEMRHQGRWDEVMMTDYCWSMKRDNVELQHRRQSRRQKLLKRKRRVRTVGRGPHRKPAGEVAVRPGGVLPHAVPQPAHALRQAAAAPAVAADRELAGHRTALLRAPGGQDAHRDAHQGHAAQRQQLQLALHELDVTQRLAATRVRVKNQFLRRAGGGPPHLLLMGFTAEDSGGDPRQSHRMLPGLEAPKTIITLHWATRPQGLVLPEPLELRGREQDIARGRLVGTQAHRTMSTTGRSSLSQFACSIFHEGTSYSIPEYLPPVTGCRSRRLCSYIIFYGFLVSAGDSTGLDSLVRRDGVAMGERPARLVTRPHLERVLTDGGPGTRHFVSTQFLATGFEPEHLSDGVPSSNLMTDACKLRSSGCRTLEMCMDVLGRSRSLIWFNDTVPTNLARAQTMELADLLDGSQTSPHYARYAPGVPRLTPQESSKILRRAASRRGYNSVTQCRCDSSKCGL</sequence>
<accession>A0ABQ8TGQ9</accession>
<feature type="compositionally biased region" description="Basic residues" evidence="1">
    <location>
        <begin position="50"/>
        <end position="59"/>
    </location>
</feature>
<organism evidence="2 3">
    <name type="scientific">Periplaneta americana</name>
    <name type="common">American cockroach</name>
    <name type="synonym">Blatta americana</name>
    <dbReference type="NCBI Taxonomy" id="6978"/>
    <lineage>
        <taxon>Eukaryota</taxon>
        <taxon>Metazoa</taxon>
        <taxon>Ecdysozoa</taxon>
        <taxon>Arthropoda</taxon>
        <taxon>Hexapoda</taxon>
        <taxon>Insecta</taxon>
        <taxon>Pterygota</taxon>
        <taxon>Neoptera</taxon>
        <taxon>Polyneoptera</taxon>
        <taxon>Dictyoptera</taxon>
        <taxon>Blattodea</taxon>
        <taxon>Blattoidea</taxon>
        <taxon>Blattidae</taxon>
        <taxon>Blattinae</taxon>
        <taxon>Periplaneta</taxon>
    </lineage>
</organism>
<name>A0ABQ8TGQ9_PERAM</name>
<evidence type="ECO:0000313" key="3">
    <source>
        <dbReference type="Proteomes" id="UP001148838"/>
    </source>
</evidence>
<comment type="caution">
    <text evidence="2">The sequence shown here is derived from an EMBL/GenBank/DDBJ whole genome shotgun (WGS) entry which is preliminary data.</text>
</comment>
<keyword evidence="3" id="KW-1185">Reference proteome</keyword>
<proteinExistence type="predicted"/>
<protein>
    <submittedName>
        <fullName evidence="2">Uncharacterized protein</fullName>
    </submittedName>
</protein>